<dbReference type="RefSeq" id="WP_137100628.1">
    <property type="nucleotide sequence ID" value="NZ_CP039865.1"/>
</dbReference>
<protein>
    <submittedName>
        <fullName evidence="3">Crotonase/enoyl-CoA hydratase family protein</fullName>
    </submittedName>
</protein>
<proteinExistence type="inferred from homology"/>
<dbReference type="GO" id="GO:0003824">
    <property type="term" value="F:catalytic activity"/>
    <property type="evidence" value="ECO:0007669"/>
    <property type="project" value="InterPro"/>
</dbReference>
<dbReference type="SUPFAM" id="SSF52096">
    <property type="entry name" value="ClpP/crotonase"/>
    <property type="match status" value="1"/>
</dbReference>
<accession>A0A4D7QNX1</accession>
<dbReference type="Pfam" id="PF00378">
    <property type="entry name" value="ECH_1"/>
    <property type="match status" value="1"/>
</dbReference>
<dbReference type="OrthoDB" id="5730382at2"/>
<organism evidence="3 4">
    <name type="scientific">Phreatobacter aquaticus</name>
    <dbReference type="NCBI Taxonomy" id="2570229"/>
    <lineage>
        <taxon>Bacteria</taxon>
        <taxon>Pseudomonadati</taxon>
        <taxon>Pseudomonadota</taxon>
        <taxon>Alphaproteobacteria</taxon>
        <taxon>Hyphomicrobiales</taxon>
        <taxon>Phreatobacteraceae</taxon>
        <taxon>Phreatobacter</taxon>
    </lineage>
</organism>
<dbReference type="InterPro" id="IPR018376">
    <property type="entry name" value="Enoyl-CoA_hyd/isom_CS"/>
</dbReference>
<evidence type="ECO:0000256" key="1">
    <source>
        <dbReference type="ARBA" id="ARBA00005254"/>
    </source>
</evidence>
<dbReference type="InterPro" id="IPR029045">
    <property type="entry name" value="ClpP/crotonase-like_dom_sf"/>
</dbReference>
<name>A0A4D7QNX1_9HYPH</name>
<sequence>MTDLTIERNGPVTTLIRTRSAARNAMNPEGAIALFEALKAFDADETASVAVLWGAGGAFCAGFDLKVAATGETDTVGGGLDIPDGEGVWPRGPMGPTRLMLSKPVIAAIAGPAVAGGMEIALWCDLRVMEEDAYMGVYCRRWGVPLIDGGTVRLPRIVGQGRALDLILTGRKVEAEEALRIGLADRVVPKGTSREAAEALAHEIARFPQGCLRSDRASAYAQWDLSIEDALRNEWRTSSPMVAKEGAAGAARFAAGKGRGGDFGNI</sequence>
<dbReference type="Gene3D" id="3.90.226.10">
    <property type="entry name" value="2-enoyl-CoA Hydratase, Chain A, domain 1"/>
    <property type="match status" value="1"/>
</dbReference>
<evidence type="ECO:0000313" key="4">
    <source>
        <dbReference type="Proteomes" id="UP000298588"/>
    </source>
</evidence>
<dbReference type="PANTHER" id="PTHR43802:SF1">
    <property type="entry name" value="IP11341P-RELATED"/>
    <property type="match status" value="1"/>
</dbReference>
<dbReference type="Proteomes" id="UP000298588">
    <property type="component" value="Chromosome"/>
</dbReference>
<dbReference type="Gene3D" id="1.10.287.2460">
    <property type="match status" value="1"/>
</dbReference>
<dbReference type="NCBIfam" id="NF006108">
    <property type="entry name" value="PRK08259.1"/>
    <property type="match status" value="1"/>
</dbReference>
<dbReference type="EMBL" id="CP039865">
    <property type="protein sequence ID" value="QCK87299.1"/>
    <property type="molecule type" value="Genomic_DNA"/>
</dbReference>
<dbReference type="AlphaFoldDB" id="A0A4D7QNX1"/>
<dbReference type="PANTHER" id="PTHR43802">
    <property type="entry name" value="ENOYL-COA HYDRATASE"/>
    <property type="match status" value="1"/>
</dbReference>
<evidence type="ECO:0000256" key="2">
    <source>
        <dbReference type="RuleBase" id="RU003707"/>
    </source>
</evidence>
<dbReference type="PROSITE" id="PS00166">
    <property type="entry name" value="ENOYL_COA_HYDRATASE"/>
    <property type="match status" value="1"/>
</dbReference>
<gene>
    <name evidence="3" type="ORF">E8L99_16815</name>
</gene>
<reference evidence="3 4" key="1">
    <citation type="submission" date="2019-04" db="EMBL/GenBank/DDBJ databases">
        <title>Phreatobacter aquaticus sp. nov.</title>
        <authorList>
            <person name="Choi A."/>
            <person name="Baek K."/>
        </authorList>
    </citation>
    <scope>NUCLEOTIDE SEQUENCE [LARGE SCALE GENOMIC DNA]</scope>
    <source>
        <strain evidence="3 4">NMCR1094</strain>
    </source>
</reference>
<dbReference type="KEGG" id="paqt:E8L99_16815"/>
<dbReference type="CDD" id="cd06558">
    <property type="entry name" value="crotonase-like"/>
    <property type="match status" value="1"/>
</dbReference>
<keyword evidence="4" id="KW-1185">Reference proteome</keyword>
<evidence type="ECO:0000313" key="3">
    <source>
        <dbReference type="EMBL" id="QCK87299.1"/>
    </source>
</evidence>
<comment type="similarity">
    <text evidence="1 2">Belongs to the enoyl-CoA hydratase/isomerase family.</text>
</comment>
<dbReference type="InterPro" id="IPR001753">
    <property type="entry name" value="Enoyl-CoA_hydra/iso"/>
</dbReference>